<evidence type="ECO:0000313" key="4">
    <source>
        <dbReference type="Proteomes" id="UP000006039"/>
    </source>
</evidence>
<reference evidence="3" key="5">
    <citation type="submission" date="2018-04" db="UniProtKB">
        <authorList>
            <consortium name="EnsemblFungi"/>
        </authorList>
    </citation>
    <scope>IDENTIFICATION</scope>
    <source>
        <strain evidence="3">R3-111a-1</strain>
    </source>
</reference>
<name>J3NLQ3_GAET3</name>
<accession>J3NLQ3</accession>
<reference evidence="2" key="3">
    <citation type="submission" date="2010-09" db="EMBL/GenBank/DDBJ databases">
        <title>Annotation of Gaeumannomyces graminis var. tritici R3-111a-1.</title>
        <authorList>
            <consortium name="The Broad Institute Genome Sequencing Platform"/>
            <person name="Ma L.-J."/>
            <person name="Dead R."/>
            <person name="Young S.K."/>
            <person name="Zeng Q."/>
            <person name="Gargeya S."/>
            <person name="Fitzgerald M."/>
            <person name="Haas B."/>
            <person name="Abouelleil A."/>
            <person name="Alvarado L."/>
            <person name="Arachchi H.M."/>
            <person name="Berlin A."/>
            <person name="Brown A."/>
            <person name="Chapman S.B."/>
            <person name="Chen Z."/>
            <person name="Dunbar C."/>
            <person name="Freedman E."/>
            <person name="Gearin G."/>
            <person name="Gellesch M."/>
            <person name="Goldberg J."/>
            <person name="Griggs A."/>
            <person name="Gujja S."/>
            <person name="Heiman D."/>
            <person name="Howarth C."/>
            <person name="Larson L."/>
            <person name="Lui A."/>
            <person name="MacDonald P.J.P."/>
            <person name="Mehta T."/>
            <person name="Montmayeur A."/>
            <person name="Murphy C."/>
            <person name="Neiman D."/>
            <person name="Pearson M."/>
            <person name="Priest M."/>
            <person name="Roberts A."/>
            <person name="Saif S."/>
            <person name="Shea T."/>
            <person name="Shenoy N."/>
            <person name="Sisk P."/>
            <person name="Stolte C."/>
            <person name="Sykes S."/>
            <person name="Yandava C."/>
            <person name="Wortman J."/>
            <person name="Nusbaum C."/>
            <person name="Birren B."/>
        </authorList>
    </citation>
    <scope>NUCLEOTIDE SEQUENCE</scope>
    <source>
        <strain evidence="2">R3-111a-1</strain>
    </source>
</reference>
<dbReference type="HOGENOM" id="CLU_1326443_0_0_1"/>
<evidence type="ECO:0000256" key="1">
    <source>
        <dbReference type="SAM" id="MobiDB-lite"/>
    </source>
</evidence>
<evidence type="ECO:0000313" key="2">
    <source>
        <dbReference type="EMBL" id="EJT82229.1"/>
    </source>
</evidence>
<dbReference type="AlphaFoldDB" id="J3NLQ3"/>
<dbReference type="Proteomes" id="UP000006039">
    <property type="component" value="Unassembled WGS sequence"/>
</dbReference>
<evidence type="ECO:0000313" key="3">
    <source>
        <dbReference type="EnsemblFungi" id="EJT82229"/>
    </source>
</evidence>
<dbReference type="VEuPathDB" id="FungiDB:GGTG_02203"/>
<dbReference type="GeneID" id="20342661"/>
<gene>
    <name evidence="3" type="primary">20342661</name>
    <name evidence="2" type="ORF">GGTG_02203</name>
</gene>
<sequence length="207" mass="22749">MRIDASMKTPGLPRLIGMSIQTPAALSSAPSTPAPSKPRTSCHAVYPKILFSKNPKPLKMLFNQVTAILYLSVGFASAVDITLNADTSCRDTSLPKYTCRYIGTNKCCLRDSILVRSVYFKMNRKLQVRGHDTGRCDRVAIRRNGDPGHCMTGRYFTGAGWSNPTLRRRGVPEERDSEQCPVGNEECQGVVRPDLSPSPAPTMTSRA</sequence>
<dbReference type="EnsemblFungi" id="EJT82229">
    <property type="protein sequence ID" value="EJT82229"/>
    <property type="gene ID" value="GGTG_02203"/>
</dbReference>
<organism evidence="2">
    <name type="scientific">Gaeumannomyces tritici (strain R3-111a-1)</name>
    <name type="common">Wheat and barley take-all root rot fungus</name>
    <name type="synonym">Gaeumannomyces graminis var. tritici</name>
    <dbReference type="NCBI Taxonomy" id="644352"/>
    <lineage>
        <taxon>Eukaryota</taxon>
        <taxon>Fungi</taxon>
        <taxon>Dikarya</taxon>
        <taxon>Ascomycota</taxon>
        <taxon>Pezizomycotina</taxon>
        <taxon>Sordariomycetes</taxon>
        <taxon>Sordariomycetidae</taxon>
        <taxon>Magnaporthales</taxon>
        <taxon>Magnaporthaceae</taxon>
        <taxon>Gaeumannomyces</taxon>
    </lineage>
</organism>
<reference evidence="4" key="1">
    <citation type="submission" date="2010-07" db="EMBL/GenBank/DDBJ databases">
        <title>The genome sequence of Gaeumannomyces graminis var. tritici strain R3-111a-1.</title>
        <authorList>
            <consortium name="The Broad Institute Genome Sequencing Platform"/>
            <person name="Ma L.-J."/>
            <person name="Dead R."/>
            <person name="Young S."/>
            <person name="Zeng Q."/>
            <person name="Koehrsen M."/>
            <person name="Alvarado L."/>
            <person name="Berlin A."/>
            <person name="Chapman S.B."/>
            <person name="Chen Z."/>
            <person name="Freedman E."/>
            <person name="Gellesch M."/>
            <person name="Goldberg J."/>
            <person name="Griggs A."/>
            <person name="Gujja S."/>
            <person name="Heilman E.R."/>
            <person name="Heiman D."/>
            <person name="Hepburn T."/>
            <person name="Howarth C."/>
            <person name="Jen D."/>
            <person name="Larson L."/>
            <person name="Mehta T."/>
            <person name="Neiman D."/>
            <person name="Pearson M."/>
            <person name="Roberts A."/>
            <person name="Saif S."/>
            <person name="Shea T."/>
            <person name="Shenoy N."/>
            <person name="Sisk P."/>
            <person name="Stolte C."/>
            <person name="Sykes S."/>
            <person name="Walk T."/>
            <person name="White J."/>
            <person name="Yandava C."/>
            <person name="Haas B."/>
            <person name="Nusbaum C."/>
            <person name="Birren B."/>
        </authorList>
    </citation>
    <scope>NUCLEOTIDE SEQUENCE [LARGE SCALE GENOMIC DNA]</scope>
    <source>
        <strain evidence="4">R3-111a-1</strain>
    </source>
</reference>
<dbReference type="RefSeq" id="XP_009218238.1">
    <property type="nucleotide sequence ID" value="XM_009219974.1"/>
</dbReference>
<proteinExistence type="predicted"/>
<protein>
    <submittedName>
        <fullName evidence="2 3">Uncharacterized protein</fullName>
    </submittedName>
</protein>
<reference evidence="2" key="2">
    <citation type="submission" date="2010-07" db="EMBL/GenBank/DDBJ databases">
        <authorList>
            <consortium name="The Broad Institute Genome Sequencing Platform"/>
            <consortium name="Broad Institute Genome Sequencing Center for Infectious Disease"/>
            <person name="Ma L.-J."/>
            <person name="Dead R."/>
            <person name="Young S."/>
            <person name="Zeng Q."/>
            <person name="Koehrsen M."/>
            <person name="Alvarado L."/>
            <person name="Berlin A."/>
            <person name="Chapman S.B."/>
            <person name="Chen Z."/>
            <person name="Freedman E."/>
            <person name="Gellesch M."/>
            <person name="Goldberg J."/>
            <person name="Griggs A."/>
            <person name="Gujja S."/>
            <person name="Heilman E.R."/>
            <person name="Heiman D."/>
            <person name="Hepburn T."/>
            <person name="Howarth C."/>
            <person name="Jen D."/>
            <person name="Larson L."/>
            <person name="Mehta T."/>
            <person name="Neiman D."/>
            <person name="Pearson M."/>
            <person name="Roberts A."/>
            <person name="Saif S."/>
            <person name="Shea T."/>
            <person name="Shenoy N."/>
            <person name="Sisk P."/>
            <person name="Stolte C."/>
            <person name="Sykes S."/>
            <person name="Walk T."/>
            <person name="White J."/>
            <person name="Yandava C."/>
            <person name="Haas B."/>
            <person name="Nusbaum C."/>
            <person name="Birren B."/>
        </authorList>
    </citation>
    <scope>NUCLEOTIDE SEQUENCE</scope>
    <source>
        <strain evidence="2">R3-111a-1</strain>
    </source>
</reference>
<keyword evidence="4" id="KW-1185">Reference proteome</keyword>
<reference evidence="3" key="4">
    <citation type="journal article" date="2015" name="G3 (Bethesda)">
        <title>Genome sequences of three phytopathogenic species of the Magnaporthaceae family of fungi.</title>
        <authorList>
            <person name="Okagaki L.H."/>
            <person name="Nunes C.C."/>
            <person name="Sailsbery J."/>
            <person name="Clay B."/>
            <person name="Brown D."/>
            <person name="John T."/>
            <person name="Oh Y."/>
            <person name="Young N."/>
            <person name="Fitzgerald M."/>
            <person name="Haas B.J."/>
            <person name="Zeng Q."/>
            <person name="Young S."/>
            <person name="Adiconis X."/>
            <person name="Fan L."/>
            <person name="Levin J.Z."/>
            <person name="Mitchell T.K."/>
            <person name="Okubara P.A."/>
            <person name="Farman M.L."/>
            <person name="Kohn L.M."/>
            <person name="Birren B."/>
            <person name="Ma L.-J."/>
            <person name="Dean R.A."/>
        </authorList>
    </citation>
    <scope>NUCLEOTIDE SEQUENCE</scope>
    <source>
        <strain evidence="3">R3-111a-1</strain>
    </source>
</reference>
<feature type="region of interest" description="Disordered" evidence="1">
    <location>
        <begin position="168"/>
        <end position="207"/>
    </location>
</feature>
<dbReference type="EMBL" id="GL385395">
    <property type="protein sequence ID" value="EJT82229.1"/>
    <property type="molecule type" value="Genomic_DNA"/>
</dbReference>